<reference evidence="1 2" key="1">
    <citation type="submission" date="2018-03" db="EMBL/GenBank/DDBJ databases">
        <title>Whole genome sequencing of Histamine producing bacteria.</title>
        <authorList>
            <person name="Butler K."/>
        </authorList>
    </citation>
    <scope>NUCLEOTIDE SEQUENCE [LARGE SCALE GENOMIC DNA]</scope>
    <source>
        <strain evidence="1 2">DSM 23343</strain>
    </source>
</reference>
<dbReference type="OrthoDB" id="5832898at2"/>
<protein>
    <submittedName>
        <fullName evidence="1">Uncharacterized protein</fullName>
    </submittedName>
</protein>
<sequence>MMPNPLYQLLQEVFTKNGHTMPTGKPLYSYRCTDRQYKSLEESLIKLGKFMSYGKKAPIYVHEAFCLYAAEWVRRNHTTGHVRWTDITSSLQWSQISNSSLTYLTEKGLTFWQRPLRVKGNNPAYLLTLILEGGLPLKMMINNKGTLVDYFKKVLSGVRKNTNSQLCAADIAEQLEDYLPSSLRNDVVFTLAGEICEKLNFFAKNAEAYNNDIVDKIRLSSPLWYTQLPVVLSEKDAEELAKAVFSIDEKGTSYRTTLKIQLKWSSKTVHLDRCLS</sequence>
<dbReference type="InterPro" id="IPR047879">
    <property type="entry name" value="YjiT"/>
</dbReference>
<accession>A0A2T3HTI7</accession>
<dbReference type="Proteomes" id="UP000241858">
    <property type="component" value="Unassembled WGS sequence"/>
</dbReference>
<evidence type="ECO:0000313" key="1">
    <source>
        <dbReference type="EMBL" id="PST98537.1"/>
    </source>
</evidence>
<dbReference type="AlphaFoldDB" id="A0A2T3HTI7"/>
<evidence type="ECO:0000313" key="2">
    <source>
        <dbReference type="Proteomes" id="UP000241858"/>
    </source>
</evidence>
<gene>
    <name evidence="1" type="ORF">C0W81_17790</name>
</gene>
<proteinExistence type="predicted"/>
<organism evidence="1 2">
    <name type="scientific">Photobacterium aquimaris</name>
    <dbReference type="NCBI Taxonomy" id="512643"/>
    <lineage>
        <taxon>Bacteria</taxon>
        <taxon>Pseudomonadati</taxon>
        <taxon>Pseudomonadota</taxon>
        <taxon>Gammaproteobacteria</taxon>
        <taxon>Vibrionales</taxon>
        <taxon>Vibrionaceae</taxon>
        <taxon>Photobacterium</taxon>
    </lineage>
</organism>
<dbReference type="RefSeq" id="WP_061000648.1">
    <property type="nucleotide sequence ID" value="NZ_LNQZ01000038.1"/>
</dbReference>
<comment type="caution">
    <text evidence="1">The sequence shown here is derived from an EMBL/GenBank/DDBJ whole genome shotgun (WGS) entry which is preliminary data.</text>
</comment>
<name>A0A2T3HTI7_9GAMM</name>
<dbReference type="EMBL" id="PYLY01000050">
    <property type="protein sequence ID" value="PST98537.1"/>
    <property type="molecule type" value="Genomic_DNA"/>
</dbReference>
<dbReference type="NCBIfam" id="NF038336">
    <property type="entry name" value="YjiT_fam"/>
    <property type="match status" value="1"/>
</dbReference>